<dbReference type="GO" id="GO:0046872">
    <property type="term" value="F:metal ion binding"/>
    <property type="evidence" value="ECO:0007669"/>
    <property type="project" value="UniProtKB-KW"/>
</dbReference>
<evidence type="ECO:0000313" key="8">
    <source>
        <dbReference type="Proteomes" id="UP000664414"/>
    </source>
</evidence>
<keyword evidence="3 6" id="KW-0813">Transport</keyword>
<dbReference type="AlphaFoldDB" id="A0A8J7PJ53"/>
<evidence type="ECO:0000256" key="1">
    <source>
        <dbReference type="ARBA" id="ARBA00004196"/>
    </source>
</evidence>
<gene>
    <name evidence="7" type="ORF">J0H12_04470</name>
</gene>
<dbReference type="InterPro" id="IPR006129">
    <property type="entry name" value="AdhesinB"/>
</dbReference>
<proteinExistence type="inferred from homology"/>
<dbReference type="Proteomes" id="UP000664414">
    <property type="component" value="Unassembled WGS sequence"/>
</dbReference>
<organism evidence="7 8">
    <name type="scientific">Candidatus Paracaedimonas acanthamoebae</name>
    <dbReference type="NCBI Taxonomy" id="244581"/>
    <lineage>
        <taxon>Bacteria</taxon>
        <taxon>Pseudomonadati</taxon>
        <taxon>Pseudomonadota</taxon>
        <taxon>Alphaproteobacteria</taxon>
        <taxon>Holosporales</taxon>
        <taxon>Caedimonadaceae</taxon>
        <taxon>Candidatus Paracaedimonas</taxon>
    </lineage>
</organism>
<comment type="similarity">
    <text evidence="2 6">Belongs to the bacterial solute-binding protein 9 family.</text>
</comment>
<dbReference type="Gene3D" id="3.40.50.1980">
    <property type="entry name" value="Nitrogenase molybdenum iron protein domain"/>
    <property type="match status" value="2"/>
</dbReference>
<evidence type="ECO:0000256" key="3">
    <source>
        <dbReference type="ARBA" id="ARBA00022448"/>
    </source>
</evidence>
<dbReference type="EMBL" id="JAFKGL010000017">
    <property type="protein sequence ID" value="MBN9413160.1"/>
    <property type="molecule type" value="Genomic_DNA"/>
</dbReference>
<dbReference type="PRINTS" id="PR00691">
    <property type="entry name" value="ADHESINB"/>
</dbReference>
<sequence length="295" mass="33049">MKKWSFVFLILLVQSSLGWAHSIPKIVVSFSILKDLVENVGGEAVTVTSLVGPNSDAHVFEPTPESAQLISEADLILMNGLGFEGWMPRLVESTKTKAKIVMVSQNIKPRAFMQGVESSPDPHAWNDVQNVMIYIDNIEKALLELIPQSADLIRRNAAHYRQQLTDLEAWIYKELESIPLQQRIVITAHDAFGYFSEAYHIKFLAPQGLSTESEPSAQEVVNLIKEIKKHGIKVVFIENITNERLIRHIAEETGASIGGMLYSDALSEKKQPASTYIDMMKVNIHLLKLGMLNNK</sequence>
<evidence type="ECO:0000256" key="6">
    <source>
        <dbReference type="RuleBase" id="RU003512"/>
    </source>
</evidence>
<keyword evidence="4" id="KW-0479">Metal-binding</keyword>
<evidence type="ECO:0000256" key="2">
    <source>
        <dbReference type="ARBA" id="ARBA00011028"/>
    </source>
</evidence>
<dbReference type="SUPFAM" id="SSF53807">
    <property type="entry name" value="Helical backbone' metal receptor"/>
    <property type="match status" value="1"/>
</dbReference>
<dbReference type="PANTHER" id="PTHR42953">
    <property type="entry name" value="HIGH-AFFINITY ZINC UPTAKE SYSTEM PROTEIN ZNUA-RELATED"/>
    <property type="match status" value="1"/>
</dbReference>
<comment type="caution">
    <text evidence="7">The sequence shown here is derived from an EMBL/GenBank/DDBJ whole genome shotgun (WGS) entry which is preliminary data.</text>
</comment>
<dbReference type="PANTHER" id="PTHR42953:SF1">
    <property type="entry name" value="METAL-BINDING PROTEIN HI_0362-RELATED"/>
    <property type="match status" value="1"/>
</dbReference>
<protein>
    <submittedName>
        <fullName evidence="7">Zinc ABC transporter substrate-binding protein</fullName>
    </submittedName>
</protein>
<evidence type="ECO:0000256" key="5">
    <source>
        <dbReference type="ARBA" id="ARBA00022729"/>
    </source>
</evidence>
<evidence type="ECO:0000313" key="7">
    <source>
        <dbReference type="EMBL" id="MBN9413160.1"/>
    </source>
</evidence>
<dbReference type="GO" id="GO:0007155">
    <property type="term" value="P:cell adhesion"/>
    <property type="evidence" value="ECO:0007669"/>
    <property type="project" value="InterPro"/>
</dbReference>
<evidence type="ECO:0000256" key="4">
    <source>
        <dbReference type="ARBA" id="ARBA00022723"/>
    </source>
</evidence>
<dbReference type="Pfam" id="PF01297">
    <property type="entry name" value="ZnuA"/>
    <property type="match status" value="1"/>
</dbReference>
<dbReference type="GO" id="GO:0030001">
    <property type="term" value="P:metal ion transport"/>
    <property type="evidence" value="ECO:0007669"/>
    <property type="project" value="InterPro"/>
</dbReference>
<accession>A0A8J7PJ53</accession>
<dbReference type="InterPro" id="IPR050492">
    <property type="entry name" value="Bact_metal-bind_prot9"/>
</dbReference>
<keyword evidence="5" id="KW-0732">Signal</keyword>
<dbReference type="GO" id="GO:0030313">
    <property type="term" value="C:cell envelope"/>
    <property type="evidence" value="ECO:0007669"/>
    <property type="project" value="UniProtKB-SubCell"/>
</dbReference>
<dbReference type="PRINTS" id="PR00690">
    <property type="entry name" value="ADHESNFAMILY"/>
</dbReference>
<reference evidence="7" key="1">
    <citation type="submission" date="2021-02" db="EMBL/GenBank/DDBJ databases">
        <title>Thiocyanate and organic carbon inputs drive convergent selection for specific autotrophic Afipia and Thiobacillus strains within complex microbiomes.</title>
        <authorList>
            <person name="Huddy R.J."/>
            <person name="Sachdeva R."/>
            <person name="Kadzinga F."/>
            <person name="Kantor R.S."/>
            <person name="Harrison S.T.L."/>
            <person name="Banfield J.F."/>
        </authorList>
    </citation>
    <scope>NUCLEOTIDE SEQUENCE</scope>
    <source>
        <strain evidence="7">SCN18_10_11_15_R4_P_38_20</strain>
    </source>
</reference>
<name>A0A8J7PJ53_9PROT</name>
<dbReference type="InterPro" id="IPR006127">
    <property type="entry name" value="ZnuA-like"/>
</dbReference>
<dbReference type="InterPro" id="IPR006128">
    <property type="entry name" value="Lipoprotein_PsaA-like"/>
</dbReference>
<comment type="subcellular location">
    <subcellularLocation>
        <location evidence="1">Cell envelope</location>
    </subcellularLocation>
</comment>